<evidence type="ECO:0000313" key="8">
    <source>
        <dbReference type="EMBL" id="PVZ99258.1"/>
    </source>
</evidence>
<dbReference type="AlphaFoldDB" id="A0A2U1J2J3"/>
<dbReference type="InterPro" id="IPR011009">
    <property type="entry name" value="Kinase-like_dom_sf"/>
</dbReference>
<keyword evidence="6" id="KW-0067">ATP-binding</keyword>
<protein>
    <recommendedName>
        <fullName evidence="1">non-specific serine/threonine protein kinase</fullName>
        <ecNumber evidence="1">2.7.11.1</ecNumber>
    </recommendedName>
</protein>
<dbReference type="GO" id="GO:0005524">
    <property type="term" value="F:ATP binding"/>
    <property type="evidence" value="ECO:0007669"/>
    <property type="project" value="UniProtKB-KW"/>
</dbReference>
<dbReference type="InterPro" id="IPR000719">
    <property type="entry name" value="Prot_kinase_dom"/>
</dbReference>
<evidence type="ECO:0000313" key="9">
    <source>
        <dbReference type="Proteomes" id="UP000245591"/>
    </source>
</evidence>
<dbReference type="Gene3D" id="1.10.510.10">
    <property type="entry name" value="Transferase(Phosphotransferase) domain 1"/>
    <property type="match status" value="1"/>
</dbReference>
<evidence type="ECO:0000259" key="7">
    <source>
        <dbReference type="PROSITE" id="PS50011"/>
    </source>
</evidence>
<dbReference type="InterPro" id="IPR008271">
    <property type="entry name" value="Ser/Thr_kinase_AS"/>
</dbReference>
<dbReference type="PROSITE" id="PS50011">
    <property type="entry name" value="PROTEIN_KINASE_DOM"/>
    <property type="match status" value="1"/>
</dbReference>
<dbReference type="GO" id="GO:0004674">
    <property type="term" value="F:protein serine/threonine kinase activity"/>
    <property type="evidence" value="ECO:0007669"/>
    <property type="project" value="UniProtKB-KW"/>
</dbReference>
<dbReference type="EC" id="2.7.11.1" evidence="1"/>
<evidence type="ECO:0000256" key="5">
    <source>
        <dbReference type="ARBA" id="ARBA00022777"/>
    </source>
</evidence>
<dbReference type="SMART" id="SM00220">
    <property type="entry name" value="S_TKc"/>
    <property type="match status" value="1"/>
</dbReference>
<dbReference type="PANTHER" id="PTHR44167:SF23">
    <property type="entry name" value="CDC7 KINASE, ISOFORM A-RELATED"/>
    <property type="match status" value="1"/>
</dbReference>
<keyword evidence="5" id="KW-0418">Kinase</keyword>
<keyword evidence="2" id="KW-0723">Serine/threonine-protein kinase</keyword>
<reference evidence="8 9" key="1">
    <citation type="journal article" date="2018" name="MBio">
        <title>Comparative Genomics Reveals the Core Gene Toolbox for the Fungus-Insect Symbiosis.</title>
        <authorList>
            <person name="Wang Y."/>
            <person name="Stata M."/>
            <person name="Wang W."/>
            <person name="Stajich J.E."/>
            <person name="White M.M."/>
            <person name="Moncalvo J.M."/>
        </authorList>
    </citation>
    <scope>NUCLEOTIDE SEQUENCE [LARGE SCALE GENOMIC DNA]</scope>
    <source>
        <strain evidence="8 9">AUS-126-30</strain>
    </source>
</reference>
<evidence type="ECO:0000256" key="1">
    <source>
        <dbReference type="ARBA" id="ARBA00012513"/>
    </source>
</evidence>
<sequence length="263" mass="30235">MRYQDQAVVVLPYIKNEDFRSYYLSLPLKEMKYYFKSLFEALAHTHKKKVIHRDVKPSNFLYSVQNRHGVLVDFGLAERESEQEIPKPTENSIQKANSEKKSKVASYVYRNFNENGIPGVPRKDYRPSIRANRAGTRGFRAPEVLFKVQKQSTSIDVWSAGSTDDTEALLEIAVLFGKVQMERLAFDLNRTFFTNIPTVKDKGIKFEALIKTYSSDSWKSDPDYHTMMPSAIDLLKKCLALHPSKRISAAETLNHPFLCETIN</sequence>
<proteinExistence type="predicted"/>
<comment type="caution">
    <text evidence="8">The sequence shown here is derived from an EMBL/GenBank/DDBJ whole genome shotgun (WGS) entry which is preliminary data.</text>
</comment>
<feature type="domain" description="Protein kinase" evidence="7">
    <location>
        <begin position="1"/>
        <end position="258"/>
    </location>
</feature>
<evidence type="ECO:0000256" key="2">
    <source>
        <dbReference type="ARBA" id="ARBA00022527"/>
    </source>
</evidence>
<dbReference type="GO" id="GO:0005634">
    <property type="term" value="C:nucleus"/>
    <property type="evidence" value="ECO:0007669"/>
    <property type="project" value="TreeGrafter"/>
</dbReference>
<keyword evidence="4" id="KW-0547">Nucleotide-binding</keyword>
<evidence type="ECO:0000256" key="3">
    <source>
        <dbReference type="ARBA" id="ARBA00022679"/>
    </source>
</evidence>
<dbReference type="GO" id="GO:0044773">
    <property type="term" value="P:mitotic DNA damage checkpoint signaling"/>
    <property type="evidence" value="ECO:0007669"/>
    <property type="project" value="TreeGrafter"/>
</dbReference>
<gene>
    <name evidence="8" type="ORF">BB558_004720</name>
</gene>
<accession>A0A2U1J2J3</accession>
<keyword evidence="9" id="KW-1185">Reference proteome</keyword>
<name>A0A2U1J2J3_SMIAN</name>
<dbReference type="Pfam" id="PF00069">
    <property type="entry name" value="Pkinase"/>
    <property type="match status" value="2"/>
</dbReference>
<evidence type="ECO:0000256" key="6">
    <source>
        <dbReference type="ARBA" id="ARBA00022840"/>
    </source>
</evidence>
<dbReference type="PROSITE" id="PS00108">
    <property type="entry name" value="PROTEIN_KINASE_ST"/>
    <property type="match status" value="1"/>
</dbReference>
<keyword evidence="3" id="KW-0808">Transferase</keyword>
<organism evidence="8 9">
    <name type="scientific">Smittium angustum</name>
    <dbReference type="NCBI Taxonomy" id="133377"/>
    <lineage>
        <taxon>Eukaryota</taxon>
        <taxon>Fungi</taxon>
        <taxon>Fungi incertae sedis</taxon>
        <taxon>Zoopagomycota</taxon>
        <taxon>Kickxellomycotina</taxon>
        <taxon>Harpellomycetes</taxon>
        <taxon>Harpellales</taxon>
        <taxon>Legeriomycetaceae</taxon>
        <taxon>Smittium</taxon>
    </lineage>
</organism>
<dbReference type="PANTHER" id="PTHR44167">
    <property type="entry name" value="OVARIAN-SPECIFIC SERINE/THREONINE-PROTEIN KINASE LOK-RELATED"/>
    <property type="match status" value="1"/>
</dbReference>
<dbReference type="SUPFAM" id="SSF56112">
    <property type="entry name" value="Protein kinase-like (PK-like)"/>
    <property type="match status" value="1"/>
</dbReference>
<evidence type="ECO:0000256" key="4">
    <source>
        <dbReference type="ARBA" id="ARBA00022741"/>
    </source>
</evidence>
<dbReference type="EMBL" id="MBFU01000453">
    <property type="protein sequence ID" value="PVZ99258.1"/>
    <property type="molecule type" value="Genomic_DNA"/>
</dbReference>
<dbReference type="Proteomes" id="UP000245591">
    <property type="component" value="Unassembled WGS sequence"/>
</dbReference>